<sequence length="110" mass="11932">MNSRNGKEMKFPFLFKTIEEDSTTTIIAAATASWQWLSCGAHETLSFQAPDGDAFKTMNSAYDTATELEDPDGSGSDPVEDVISGLRTAERLFFESGETSSHLGELKTTG</sequence>
<comment type="caution">
    <text evidence="1">The sequence shown here is derived from an EMBL/GenBank/DDBJ whole genome shotgun (WGS) entry which is preliminary data.</text>
</comment>
<proteinExistence type="predicted"/>
<gene>
    <name evidence="1" type="ORF">RHMOL_Rhmol04G0141000</name>
</gene>
<dbReference type="EMBL" id="CM046391">
    <property type="protein sequence ID" value="KAI8559011.1"/>
    <property type="molecule type" value="Genomic_DNA"/>
</dbReference>
<reference evidence="1" key="1">
    <citation type="submission" date="2022-02" db="EMBL/GenBank/DDBJ databases">
        <title>Plant Genome Project.</title>
        <authorList>
            <person name="Zhang R.-G."/>
        </authorList>
    </citation>
    <scope>NUCLEOTIDE SEQUENCE</scope>
    <source>
        <strain evidence="1">AT1</strain>
    </source>
</reference>
<evidence type="ECO:0000313" key="2">
    <source>
        <dbReference type="Proteomes" id="UP001062846"/>
    </source>
</evidence>
<keyword evidence="2" id="KW-1185">Reference proteome</keyword>
<name>A0ACC0P1H5_RHOML</name>
<evidence type="ECO:0000313" key="1">
    <source>
        <dbReference type="EMBL" id="KAI8559011.1"/>
    </source>
</evidence>
<protein>
    <submittedName>
        <fullName evidence="1">Uncharacterized protein</fullName>
    </submittedName>
</protein>
<dbReference type="Proteomes" id="UP001062846">
    <property type="component" value="Chromosome 4"/>
</dbReference>
<accession>A0ACC0P1H5</accession>
<organism evidence="1 2">
    <name type="scientific">Rhododendron molle</name>
    <name type="common">Chinese azalea</name>
    <name type="synonym">Azalea mollis</name>
    <dbReference type="NCBI Taxonomy" id="49168"/>
    <lineage>
        <taxon>Eukaryota</taxon>
        <taxon>Viridiplantae</taxon>
        <taxon>Streptophyta</taxon>
        <taxon>Embryophyta</taxon>
        <taxon>Tracheophyta</taxon>
        <taxon>Spermatophyta</taxon>
        <taxon>Magnoliopsida</taxon>
        <taxon>eudicotyledons</taxon>
        <taxon>Gunneridae</taxon>
        <taxon>Pentapetalae</taxon>
        <taxon>asterids</taxon>
        <taxon>Ericales</taxon>
        <taxon>Ericaceae</taxon>
        <taxon>Ericoideae</taxon>
        <taxon>Rhodoreae</taxon>
        <taxon>Rhododendron</taxon>
    </lineage>
</organism>